<gene>
    <name evidence="1" type="ORF">CVIRNUC_007141</name>
</gene>
<dbReference type="AlphaFoldDB" id="A0AAV1I9Q2"/>
<evidence type="ECO:0000313" key="1">
    <source>
        <dbReference type="EMBL" id="CAK0783938.1"/>
    </source>
</evidence>
<dbReference type="Proteomes" id="UP001314263">
    <property type="component" value="Unassembled WGS sequence"/>
</dbReference>
<sequence length="68" mass="8058">MKLLRQLQQLYTRPDQLLGKHTFAYCKPRRHHRSGNRFCAFAWLLSIEQRRYPRLPGTLLCPTGDTTT</sequence>
<accession>A0AAV1I9Q2</accession>
<name>A0AAV1I9Q2_9CHLO</name>
<proteinExistence type="predicted"/>
<keyword evidence="2" id="KW-1185">Reference proteome</keyword>
<dbReference type="EMBL" id="CAUYUE010000009">
    <property type="protein sequence ID" value="CAK0783938.1"/>
    <property type="molecule type" value="Genomic_DNA"/>
</dbReference>
<organism evidence="1 2">
    <name type="scientific">Coccomyxa viridis</name>
    <dbReference type="NCBI Taxonomy" id="1274662"/>
    <lineage>
        <taxon>Eukaryota</taxon>
        <taxon>Viridiplantae</taxon>
        <taxon>Chlorophyta</taxon>
        <taxon>core chlorophytes</taxon>
        <taxon>Trebouxiophyceae</taxon>
        <taxon>Trebouxiophyceae incertae sedis</taxon>
        <taxon>Coccomyxaceae</taxon>
        <taxon>Coccomyxa</taxon>
    </lineage>
</organism>
<protein>
    <submittedName>
        <fullName evidence="1">Uncharacterized protein</fullName>
    </submittedName>
</protein>
<evidence type="ECO:0000313" key="2">
    <source>
        <dbReference type="Proteomes" id="UP001314263"/>
    </source>
</evidence>
<comment type="caution">
    <text evidence="1">The sequence shown here is derived from an EMBL/GenBank/DDBJ whole genome shotgun (WGS) entry which is preliminary data.</text>
</comment>
<reference evidence="1 2" key="1">
    <citation type="submission" date="2023-10" db="EMBL/GenBank/DDBJ databases">
        <authorList>
            <person name="Maclean D."/>
            <person name="Macfadyen A."/>
        </authorList>
    </citation>
    <scope>NUCLEOTIDE SEQUENCE [LARGE SCALE GENOMIC DNA]</scope>
</reference>